<name>A0AC61NL96_9BACT</name>
<dbReference type="EMBL" id="CP081303">
    <property type="protein sequence ID" value="QZE15795.1"/>
    <property type="molecule type" value="Genomic_DNA"/>
</dbReference>
<evidence type="ECO:0000313" key="1">
    <source>
        <dbReference type="EMBL" id="QZE15795.1"/>
    </source>
</evidence>
<evidence type="ECO:0000313" key="2">
    <source>
        <dbReference type="Proteomes" id="UP000826212"/>
    </source>
</evidence>
<accession>A0AC61NL96</accession>
<protein>
    <submittedName>
        <fullName evidence="1">Uncharacterized protein</fullName>
    </submittedName>
</protein>
<gene>
    <name evidence="1" type="ORF">K4L44_08180</name>
</gene>
<proteinExistence type="predicted"/>
<sequence length="221" mass="26022">MNKYQEQDGATAKQCLLFKRKKRELPDAERVLTLQRNLYRRAKQSRKNKFYVLYDKVFLLYILREAWVRVRRNNGSAGVDGMRIEDVELYGVDRCLEELREDLRQQTYRPEAVKRKLIAKANGKTRPLGIPTVRDRIAQTACLLILEPIFEADFDESSYGFRPKRSSKGTIREIKEQLQQGNRSVYDADLSQYFDIIPHAKLMIALKERITDPRILRLINK</sequence>
<reference evidence="1" key="1">
    <citation type="submission" date="2021-08" db="EMBL/GenBank/DDBJ databases">
        <title>Novel anaerobic bacterium isolated from sea squirt in East Sea, Republic of Korea.</title>
        <authorList>
            <person name="Nguyen T.H."/>
            <person name="Li Z."/>
            <person name="Lee Y.-J."/>
            <person name="Ko J."/>
            <person name="Kim S.-G."/>
        </authorList>
    </citation>
    <scope>NUCLEOTIDE SEQUENCE</scope>
    <source>
        <strain evidence="1">KCTC 25031</strain>
    </source>
</reference>
<keyword evidence="2" id="KW-1185">Reference proteome</keyword>
<dbReference type="Proteomes" id="UP000826212">
    <property type="component" value="Chromosome"/>
</dbReference>
<organism evidence="1 2">
    <name type="scientific">Halosquirtibacter laminarini</name>
    <dbReference type="NCBI Taxonomy" id="3374600"/>
    <lineage>
        <taxon>Bacteria</taxon>
        <taxon>Pseudomonadati</taxon>
        <taxon>Bacteroidota</taxon>
        <taxon>Bacteroidia</taxon>
        <taxon>Marinilabiliales</taxon>
        <taxon>Prolixibacteraceae</taxon>
        <taxon>Halosquirtibacter</taxon>
    </lineage>
</organism>